<reference evidence="1" key="1">
    <citation type="submission" date="2020-08" db="EMBL/GenBank/DDBJ databases">
        <title>Multicomponent nature underlies the extraordinary mechanical properties of spider dragline silk.</title>
        <authorList>
            <person name="Kono N."/>
            <person name="Nakamura H."/>
            <person name="Mori M."/>
            <person name="Yoshida Y."/>
            <person name="Ohtoshi R."/>
            <person name="Malay A.D."/>
            <person name="Moran D.A.P."/>
            <person name="Tomita M."/>
            <person name="Numata K."/>
            <person name="Arakawa K."/>
        </authorList>
    </citation>
    <scope>NUCLEOTIDE SEQUENCE</scope>
</reference>
<name>A0A8X6UB11_NEPPI</name>
<dbReference type="EMBL" id="BMAW01122516">
    <property type="protein sequence ID" value="GFT99214.1"/>
    <property type="molecule type" value="Genomic_DNA"/>
</dbReference>
<accession>A0A8X6UB11</accession>
<sequence>MSHCPGKENLRISFPEVFRPQIQPKINCDGMDHLGDLELRREFQIIQNKCAVRDHQFVLDLNKYSDLYKVLKIRILTKIFSNRLKKLPIEIGPCNVSELLEAEQNWKKYEQNLVHSSELQCIKSVKLISKTSSLYKLDPFLDDNNVLRVRVDLKKVNFLLIKITNILLPN</sequence>
<comment type="caution">
    <text evidence="1">The sequence shown here is derived from an EMBL/GenBank/DDBJ whole genome shotgun (WGS) entry which is preliminary data.</text>
</comment>
<gene>
    <name evidence="1" type="primary">AVEN_151541_1</name>
    <name evidence="1" type="ORF">NPIL_535071</name>
</gene>
<evidence type="ECO:0000313" key="1">
    <source>
        <dbReference type="EMBL" id="GFT99214.1"/>
    </source>
</evidence>
<dbReference type="Proteomes" id="UP000887013">
    <property type="component" value="Unassembled WGS sequence"/>
</dbReference>
<protein>
    <submittedName>
        <fullName evidence="1">Integrase catalytic domain-containing protein</fullName>
    </submittedName>
</protein>
<evidence type="ECO:0000313" key="2">
    <source>
        <dbReference type="Proteomes" id="UP000887013"/>
    </source>
</evidence>
<proteinExistence type="predicted"/>
<keyword evidence="2" id="KW-1185">Reference proteome</keyword>
<dbReference type="OrthoDB" id="10055784at2759"/>
<dbReference type="AlphaFoldDB" id="A0A8X6UB11"/>
<organism evidence="1 2">
    <name type="scientific">Nephila pilipes</name>
    <name type="common">Giant wood spider</name>
    <name type="synonym">Nephila maculata</name>
    <dbReference type="NCBI Taxonomy" id="299642"/>
    <lineage>
        <taxon>Eukaryota</taxon>
        <taxon>Metazoa</taxon>
        <taxon>Ecdysozoa</taxon>
        <taxon>Arthropoda</taxon>
        <taxon>Chelicerata</taxon>
        <taxon>Arachnida</taxon>
        <taxon>Araneae</taxon>
        <taxon>Araneomorphae</taxon>
        <taxon>Entelegynae</taxon>
        <taxon>Araneoidea</taxon>
        <taxon>Nephilidae</taxon>
        <taxon>Nephila</taxon>
    </lineage>
</organism>